<evidence type="ECO:0000256" key="1">
    <source>
        <dbReference type="SAM" id="MobiDB-lite"/>
    </source>
</evidence>
<feature type="compositionally biased region" description="Low complexity" evidence="1">
    <location>
        <begin position="683"/>
        <end position="694"/>
    </location>
</feature>
<feature type="region of interest" description="Disordered" evidence="1">
    <location>
        <begin position="525"/>
        <end position="550"/>
    </location>
</feature>
<feature type="region of interest" description="Disordered" evidence="1">
    <location>
        <begin position="452"/>
        <end position="485"/>
    </location>
</feature>
<feature type="region of interest" description="Disordered" evidence="1">
    <location>
        <begin position="102"/>
        <end position="149"/>
    </location>
</feature>
<sequence>MRSRRGRPLKELYDATRKLSEPEITPVLQGTCHIQGPIDEANYDLQRTDLGDFPVEGRHLLVNEKLCTRAEPGTCNVCSAPCISCLHLKRTVLIMESKIKDGLSHDTSGRKDDSSVIGDKVPNYSSRECDDQQHESSETSNFLSSTSSHNSCFENFESKARFRDLIRDDASEDVKTPYKESSDEAVKLLLEQTNVSSHSALPSHSQTRSGLHHKTHSDLVDEQHVLECHGDSISCISGITNASTAVHAPHMDSDDKNATSSIPSTGNLLARKSEKPVQNEAHPDCRIDEIKESQNEFQMPSTLLEESLQKNNGSSSAIAGSSPMYEHSEFHPSKSDNSSHCNYVSKERNACDQFPAVEIPKCLGNEESSLAQELVAGSIDGQENTARANSEINKESSTTSESASVSLKDTDACVGTEIGTGSRIPHPDCRIDEIKESQNEFQMPSTLLEESLQKNNGSSSAIAGSSPMYEHSEFHPSKSDNSSHCNYVSKERNACDQFPAVEIPKCLGNEESSLAQELVAGSIDGQENTARANSEINKESSTTSESASVSLKDTDACMGTEIGTGSRIPHPDCRIDEIKESQNEFQMPSTLLEESLQKNNGSSSAIAGSSPMYEHSEFHPSKSDNSSHCNYVSKERNACDQFPAVEIPKCLGNEESSLAQELVAGSIDGKENTARANSEINKESSTTSESASVSLKDTDACMGTEIGTGSRIPSDDAKKASFMKEPPGKSNLLLETANTQVSEIQPRTTSDNEIEDDVSAFPISKLSHIEYLI</sequence>
<feature type="region of interest" description="Disordered" evidence="1">
    <location>
        <begin position="596"/>
        <end position="629"/>
    </location>
</feature>
<feature type="region of interest" description="Disordered" evidence="1">
    <location>
        <begin position="196"/>
        <end position="216"/>
    </location>
</feature>
<dbReference type="KEGG" id="pda:120104414"/>
<proteinExistence type="predicted"/>
<dbReference type="GeneID" id="120104414"/>
<feature type="compositionally biased region" description="Basic and acidic residues" evidence="1">
    <location>
        <begin position="102"/>
        <end position="114"/>
    </location>
</feature>
<gene>
    <name evidence="3" type="primary">LOC120104414</name>
</gene>
<accession>A0A8B8ZIZ1</accession>
<reference evidence="3" key="2">
    <citation type="submission" date="2025-08" db="UniProtKB">
        <authorList>
            <consortium name="RefSeq"/>
        </authorList>
    </citation>
    <scope>IDENTIFICATION</scope>
    <source>
        <tissue evidence="3">Young leaves</tissue>
    </source>
</reference>
<feature type="compositionally biased region" description="Low complexity" evidence="1">
    <location>
        <begin position="138"/>
        <end position="149"/>
    </location>
</feature>
<feature type="compositionally biased region" description="Low complexity" evidence="1">
    <location>
        <begin position="539"/>
        <end position="550"/>
    </location>
</feature>
<feature type="region of interest" description="Disordered" evidence="1">
    <location>
        <begin position="308"/>
        <end position="341"/>
    </location>
</feature>
<protein>
    <submittedName>
        <fullName evidence="3">Uncharacterized protein LOC120104414 isoform X1</fullName>
    </submittedName>
</protein>
<evidence type="ECO:0000313" key="2">
    <source>
        <dbReference type="Proteomes" id="UP000228380"/>
    </source>
</evidence>
<feature type="compositionally biased region" description="Low complexity" evidence="1">
    <location>
        <begin position="395"/>
        <end position="406"/>
    </location>
</feature>
<feature type="compositionally biased region" description="Polar residues" evidence="1">
    <location>
        <begin position="196"/>
        <end position="209"/>
    </location>
</feature>
<feature type="compositionally biased region" description="Low complexity" evidence="1">
    <location>
        <begin position="311"/>
        <end position="322"/>
    </location>
</feature>
<feature type="region of interest" description="Disordered" evidence="1">
    <location>
        <begin position="669"/>
        <end position="730"/>
    </location>
</feature>
<dbReference type="RefSeq" id="XP_038971433.1">
    <property type="nucleotide sequence ID" value="XM_039115505.1"/>
</dbReference>
<dbReference type="AlphaFoldDB" id="A0A8B8ZIZ1"/>
<feature type="compositionally biased region" description="Polar residues" evidence="1">
    <location>
        <begin position="525"/>
        <end position="535"/>
    </location>
</feature>
<evidence type="ECO:0000313" key="3">
    <source>
        <dbReference type="RefSeq" id="XP_038971433.1"/>
    </source>
</evidence>
<dbReference type="Proteomes" id="UP000228380">
    <property type="component" value="Chromosome 18"/>
</dbReference>
<reference evidence="2" key="1">
    <citation type="journal article" date="2019" name="Nat. Commun.">
        <title>Genome-wide association mapping of date palm fruit traits.</title>
        <authorList>
            <person name="Hazzouri K.M."/>
            <person name="Gros-Balthazard M."/>
            <person name="Flowers J.M."/>
            <person name="Copetti D."/>
            <person name="Lemansour A."/>
            <person name="Lebrun M."/>
            <person name="Masmoudi K."/>
            <person name="Ferrand S."/>
            <person name="Dhar M.I."/>
            <person name="Fresquez Z.A."/>
            <person name="Rosas U."/>
            <person name="Zhang J."/>
            <person name="Talag J."/>
            <person name="Lee S."/>
            <person name="Kudrna D."/>
            <person name="Powell R.F."/>
            <person name="Leitch I.J."/>
            <person name="Krueger R.R."/>
            <person name="Wing R.A."/>
            <person name="Amiri K.M.A."/>
            <person name="Purugganan M.D."/>
        </authorList>
    </citation>
    <scope>NUCLEOTIDE SEQUENCE [LARGE SCALE GENOMIC DNA]</scope>
    <source>
        <strain evidence="2">cv. Khalas</strain>
    </source>
</reference>
<feature type="compositionally biased region" description="Polar residues" evidence="1">
    <location>
        <begin position="381"/>
        <end position="391"/>
    </location>
</feature>
<feature type="compositionally biased region" description="Low complexity" evidence="1">
    <location>
        <begin position="599"/>
        <end position="610"/>
    </location>
</feature>
<feature type="compositionally biased region" description="Basic and acidic residues" evidence="1">
    <location>
        <begin position="127"/>
        <end position="137"/>
    </location>
</feature>
<dbReference type="OrthoDB" id="787137at2759"/>
<name>A0A8B8ZIZ1_PHODC</name>
<feature type="compositionally biased region" description="Low complexity" evidence="1">
    <location>
        <begin position="455"/>
        <end position="466"/>
    </location>
</feature>
<keyword evidence="2" id="KW-1185">Reference proteome</keyword>
<feature type="region of interest" description="Disordered" evidence="1">
    <location>
        <begin position="381"/>
        <end position="406"/>
    </location>
</feature>
<organism evidence="2 3">
    <name type="scientific">Phoenix dactylifera</name>
    <name type="common">Date palm</name>
    <dbReference type="NCBI Taxonomy" id="42345"/>
    <lineage>
        <taxon>Eukaryota</taxon>
        <taxon>Viridiplantae</taxon>
        <taxon>Streptophyta</taxon>
        <taxon>Embryophyta</taxon>
        <taxon>Tracheophyta</taxon>
        <taxon>Spermatophyta</taxon>
        <taxon>Magnoliopsida</taxon>
        <taxon>Liliopsida</taxon>
        <taxon>Arecaceae</taxon>
        <taxon>Coryphoideae</taxon>
        <taxon>Phoeniceae</taxon>
        <taxon>Phoenix</taxon>
    </lineage>
</organism>